<dbReference type="OMA" id="QWDLLMK"/>
<dbReference type="PANTHER" id="PTHR10426">
    <property type="entry name" value="STRICTOSIDINE SYNTHASE-RELATED"/>
    <property type="match status" value="1"/>
</dbReference>
<dbReference type="STRING" id="3469.A0A4Y7II54"/>
<dbReference type="InterPro" id="IPR011042">
    <property type="entry name" value="6-blade_b-propeller_TolB-like"/>
</dbReference>
<evidence type="ECO:0000313" key="8">
    <source>
        <dbReference type="EMBL" id="RZC48574.1"/>
    </source>
</evidence>
<dbReference type="Gramene" id="RZC48574">
    <property type="protein sequence ID" value="RZC48574"/>
    <property type="gene ID" value="C5167_017000"/>
</dbReference>
<feature type="domain" description="Strictosidine synthase conserved region" evidence="7">
    <location>
        <begin position="178"/>
        <end position="267"/>
    </location>
</feature>
<dbReference type="Gene3D" id="2.120.10.30">
    <property type="entry name" value="TolB, C-terminal domain"/>
    <property type="match status" value="1"/>
</dbReference>
<dbReference type="GO" id="GO:0012505">
    <property type="term" value="C:endomembrane system"/>
    <property type="evidence" value="ECO:0007669"/>
    <property type="project" value="TreeGrafter"/>
</dbReference>
<keyword evidence="5" id="KW-0325">Glycoprotein</keyword>
<dbReference type="Proteomes" id="UP000316621">
    <property type="component" value="Chromosome 2"/>
</dbReference>
<evidence type="ECO:0000256" key="1">
    <source>
        <dbReference type="ARBA" id="ARBA00004116"/>
    </source>
</evidence>
<gene>
    <name evidence="8" type="ORF">C5167_017000</name>
</gene>
<dbReference type="EMBL" id="CM010716">
    <property type="protein sequence ID" value="RZC48574.1"/>
    <property type="molecule type" value="Genomic_DNA"/>
</dbReference>
<keyword evidence="9" id="KW-1185">Reference proteome</keyword>
<keyword evidence="6" id="KW-0812">Transmembrane</keyword>
<accession>A0A4Y7II54</accession>
<dbReference type="GO" id="GO:0016787">
    <property type="term" value="F:hydrolase activity"/>
    <property type="evidence" value="ECO:0007669"/>
    <property type="project" value="TreeGrafter"/>
</dbReference>
<evidence type="ECO:0000259" key="7">
    <source>
        <dbReference type="Pfam" id="PF03088"/>
    </source>
</evidence>
<comment type="similarity">
    <text evidence="2">Belongs to the strictosidine synthase family.</text>
</comment>
<name>A0A4Y7II54_PAPSO</name>
<dbReference type="AlphaFoldDB" id="A0A4Y7II54"/>
<dbReference type="PANTHER" id="PTHR10426:SF88">
    <property type="entry name" value="ADIPOCYTE PLASMA MEMBRANE-ASSOCIATED PROTEIN HEMOMUCIN-RELATED"/>
    <property type="match status" value="1"/>
</dbReference>
<organism evidence="8 9">
    <name type="scientific">Papaver somniferum</name>
    <name type="common">Opium poppy</name>
    <dbReference type="NCBI Taxonomy" id="3469"/>
    <lineage>
        <taxon>Eukaryota</taxon>
        <taxon>Viridiplantae</taxon>
        <taxon>Streptophyta</taxon>
        <taxon>Embryophyta</taxon>
        <taxon>Tracheophyta</taxon>
        <taxon>Spermatophyta</taxon>
        <taxon>Magnoliopsida</taxon>
        <taxon>Ranunculales</taxon>
        <taxon>Papaveraceae</taxon>
        <taxon>Papaveroideae</taxon>
        <taxon>Papaver</taxon>
    </lineage>
</organism>
<keyword evidence="6" id="KW-0472">Membrane</keyword>
<evidence type="ECO:0000256" key="3">
    <source>
        <dbReference type="ARBA" id="ARBA00022553"/>
    </source>
</evidence>
<evidence type="ECO:0000256" key="5">
    <source>
        <dbReference type="ARBA" id="ARBA00023180"/>
    </source>
</evidence>
<dbReference type="OrthoDB" id="5307922at2759"/>
<feature type="transmembrane region" description="Helical" evidence="6">
    <location>
        <begin position="27"/>
        <end position="45"/>
    </location>
</feature>
<protein>
    <recommendedName>
        <fullName evidence="7">Strictosidine synthase conserved region domain-containing protein</fullName>
    </recommendedName>
</protein>
<dbReference type="SUPFAM" id="SSF63829">
    <property type="entry name" value="Calcium-dependent phosphotriesterase"/>
    <property type="match status" value="1"/>
</dbReference>
<evidence type="ECO:0000256" key="2">
    <source>
        <dbReference type="ARBA" id="ARBA00009191"/>
    </source>
</evidence>
<keyword evidence="6" id="KW-1133">Transmembrane helix</keyword>
<comment type="subcellular location">
    <subcellularLocation>
        <location evidence="1">Vacuole</location>
    </subcellularLocation>
</comment>
<keyword evidence="4" id="KW-0926">Vacuole</keyword>
<sequence length="393" mass="43390">MTKPKSETYLSPTTTTTTNKENMRSGWFLFLIVIPVLTAMILYQVDEFDTGSLPKSTLSWKPVKVSKHNDHIVESSHRIGEGQLPGPEDLAYDSETGFIYTGCNDGWIRRLKLTTDSESDLKVEDWVYVGGRPLGIAFGPDKQLIVAESGKGLMKVTKEGKVELLTDEAEGLKFRLTDGVDVADDGVIYFTDASSKYSLDDHMLDVLEGRPYGRLMSFDATNSANSTKVLARDLYFANGVAVSPENDFVVFCETPLRSCSRYYIKGEKMGSVDVFADNLPGYPDNIRYDGEGQYWIGLASGRTLVSDVMLRYPFIRKATAMLSRFVNVPHILQDGGVVAVNLSGEVTGLYTDAGLASVTVGIKIGDQLYYGSLVQTYISRLDLTKHAPAERDI</sequence>
<dbReference type="InterPro" id="IPR018119">
    <property type="entry name" value="Strictosidine_synth_cons-reg"/>
</dbReference>
<evidence type="ECO:0000313" key="9">
    <source>
        <dbReference type="Proteomes" id="UP000316621"/>
    </source>
</evidence>
<dbReference type="Pfam" id="PF03088">
    <property type="entry name" value="Str_synth"/>
    <property type="match status" value="1"/>
</dbReference>
<reference evidence="8 9" key="1">
    <citation type="journal article" date="2018" name="Science">
        <title>The opium poppy genome and morphinan production.</title>
        <authorList>
            <person name="Guo L."/>
            <person name="Winzer T."/>
            <person name="Yang X."/>
            <person name="Li Y."/>
            <person name="Ning Z."/>
            <person name="He Z."/>
            <person name="Teodor R."/>
            <person name="Lu Y."/>
            <person name="Bowser T.A."/>
            <person name="Graham I.A."/>
            <person name="Ye K."/>
        </authorList>
    </citation>
    <scope>NUCLEOTIDE SEQUENCE [LARGE SCALE GENOMIC DNA]</scope>
    <source>
        <strain evidence="9">cv. HN1</strain>
        <tissue evidence="8">Leaves</tissue>
    </source>
</reference>
<evidence type="ECO:0000256" key="6">
    <source>
        <dbReference type="SAM" id="Phobius"/>
    </source>
</evidence>
<proteinExistence type="inferred from homology"/>
<dbReference type="Pfam" id="PF20067">
    <property type="entry name" value="SSL_N"/>
    <property type="match status" value="1"/>
</dbReference>
<dbReference type="GO" id="GO:0005773">
    <property type="term" value="C:vacuole"/>
    <property type="evidence" value="ECO:0007669"/>
    <property type="project" value="UniProtKB-SubCell"/>
</dbReference>
<evidence type="ECO:0000256" key="4">
    <source>
        <dbReference type="ARBA" id="ARBA00022554"/>
    </source>
</evidence>
<keyword evidence="3" id="KW-0597">Phosphoprotein</keyword>